<feature type="region of interest" description="Disordered" evidence="1">
    <location>
        <begin position="212"/>
        <end position="271"/>
    </location>
</feature>
<feature type="compositionally biased region" description="Basic and acidic residues" evidence="1">
    <location>
        <begin position="332"/>
        <end position="342"/>
    </location>
</feature>
<feature type="region of interest" description="Disordered" evidence="1">
    <location>
        <begin position="303"/>
        <end position="342"/>
    </location>
</feature>
<proteinExistence type="predicted"/>
<comment type="caution">
    <text evidence="2">The sequence shown here is derived from an EMBL/GenBank/DDBJ whole genome shotgun (WGS) entry which is preliminary data.</text>
</comment>
<organism evidence="2 3">
    <name type="scientific">Gigaspora margarita</name>
    <dbReference type="NCBI Taxonomy" id="4874"/>
    <lineage>
        <taxon>Eukaryota</taxon>
        <taxon>Fungi</taxon>
        <taxon>Fungi incertae sedis</taxon>
        <taxon>Mucoromycota</taxon>
        <taxon>Glomeromycotina</taxon>
        <taxon>Glomeromycetes</taxon>
        <taxon>Diversisporales</taxon>
        <taxon>Gigasporaceae</taxon>
        <taxon>Gigaspora</taxon>
    </lineage>
</organism>
<feature type="compositionally biased region" description="Low complexity" evidence="1">
    <location>
        <begin position="219"/>
        <end position="229"/>
    </location>
</feature>
<sequence length="342" mass="39133">MNVKKQSWNEMVDNDTEKLNDITNIIFPSADLNTIETHTDKLPEEEMIAEPSDPLRNELSALYRRAKNNEIKKTEAYANDLSVGLGARSTRSSATNLREIENFEKVEKEKILKILGYEVKKDGLSKNLLDTKLLEKVDFKEIGIGILTKMDLLHSKWGMNQNLIYRARKKFTEIKVGRNQQRKQRNLAIASSNFNNHNLEPVNLRTLSSMNITPSSRATQTQVTSVQVTEKNKEGACPHTNKKRKAEESEEREKNRKLLKHKEETPQNMSVELAETPVTNNKDTSKQSWAEIMEDDLDNLKNITNTTNPWVTPSTSETLTEHTSTESNISHNKREETQIGLE</sequence>
<evidence type="ECO:0000313" key="2">
    <source>
        <dbReference type="EMBL" id="CAG8729294.1"/>
    </source>
</evidence>
<feature type="compositionally biased region" description="Basic and acidic residues" evidence="1">
    <location>
        <begin position="245"/>
        <end position="265"/>
    </location>
</feature>
<name>A0ABN7V500_GIGMA</name>
<evidence type="ECO:0000256" key="1">
    <source>
        <dbReference type="SAM" id="MobiDB-lite"/>
    </source>
</evidence>
<reference evidence="2 3" key="1">
    <citation type="submission" date="2021-06" db="EMBL/GenBank/DDBJ databases">
        <authorList>
            <person name="Kallberg Y."/>
            <person name="Tangrot J."/>
            <person name="Rosling A."/>
        </authorList>
    </citation>
    <scope>NUCLEOTIDE SEQUENCE [LARGE SCALE GENOMIC DNA]</scope>
    <source>
        <strain evidence="2 3">120-4 pot B 10/14</strain>
    </source>
</reference>
<dbReference type="EMBL" id="CAJVQB010009357">
    <property type="protein sequence ID" value="CAG8729294.1"/>
    <property type="molecule type" value="Genomic_DNA"/>
</dbReference>
<feature type="non-terminal residue" evidence="2">
    <location>
        <position position="342"/>
    </location>
</feature>
<accession>A0ABN7V500</accession>
<dbReference type="Proteomes" id="UP000789901">
    <property type="component" value="Unassembled WGS sequence"/>
</dbReference>
<evidence type="ECO:0000313" key="3">
    <source>
        <dbReference type="Proteomes" id="UP000789901"/>
    </source>
</evidence>
<protein>
    <submittedName>
        <fullName evidence="2">12048_t:CDS:1</fullName>
    </submittedName>
</protein>
<keyword evidence="3" id="KW-1185">Reference proteome</keyword>
<gene>
    <name evidence="2" type="ORF">GMARGA_LOCUS14245</name>
</gene>